<proteinExistence type="inferred from homology"/>
<sequence>MEWIVSNIVEIIGTVSGLLYLYLEIKQNKWLWPVGILTSVMYIFVFYTSKFYADMSLQFYYVLISVYGWILWSRGKSSDQNEELQVRSVTRPLFMGLVLCSLVIYLGISYVLVEFTDSPLPYWDAFTTALSIVATWMLAKKILEQWIVWVIVNVVSLALYIYKGLYPTSVLFFFYAALSVVGYLQWRKDLVVVKLDMAEKKL</sequence>
<evidence type="ECO:0000256" key="5">
    <source>
        <dbReference type="ARBA" id="ARBA00022448"/>
    </source>
</evidence>
<dbReference type="GO" id="GO:0034257">
    <property type="term" value="F:nicotinamide riboside transmembrane transporter activity"/>
    <property type="evidence" value="ECO:0007669"/>
    <property type="project" value="InterPro"/>
</dbReference>
<organism evidence="11 12">
    <name type="scientific">Plebeiibacterium marinum</name>
    <dbReference type="NCBI Taxonomy" id="2992111"/>
    <lineage>
        <taxon>Bacteria</taxon>
        <taxon>Pseudomonadati</taxon>
        <taxon>Bacteroidota</taxon>
        <taxon>Bacteroidia</taxon>
        <taxon>Marinilabiliales</taxon>
        <taxon>Marinilabiliaceae</taxon>
        <taxon>Plebeiibacterium</taxon>
    </lineage>
</organism>
<reference evidence="11" key="1">
    <citation type="submission" date="2022-10" db="EMBL/GenBank/DDBJ databases">
        <authorList>
            <person name="Yu W.X."/>
        </authorList>
    </citation>
    <scope>NUCLEOTIDE SEQUENCE</scope>
    <source>
        <strain evidence="11">D04</strain>
    </source>
</reference>
<feature type="transmembrane region" description="Helical" evidence="10">
    <location>
        <begin position="6"/>
        <end position="23"/>
    </location>
</feature>
<feature type="transmembrane region" description="Helical" evidence="10">
    <location>
        <begin position="146"/>
        <end position="162"/>
    </location>
</feature>
<feature type="transmembrane region" description="Helical" evidence="10">
    <location>
        <begin position="30"/>
        <end position="49"/>
    </location>
</feature>
<evidence type="ECO:0000256" key="7">
    <source>
        <dbReference type="ARBA" id="ARBA00022692"/>
    </source>
</evidence>
<evidence type="ECO:0000256" key="2">
    <source>
        <dbReference type="ARBA" id="ARBA00004651"/>
    </source>
</evidence>
<feature type="transmembrane region" description="Helical" evidence="10">
    <location>
        <begin position="168"/>
        <end position="186"/>
    </location>
</feature>
<gene>
    <name evidence="11" type="primary">pnuC</name>
    <name evidence="11" type="ORF">OM074_10385</name>
</gene>
<keyword evidence="9 10" id="KW-0472">Membrane</keyword>
<dbReference type="Proteomes" id="UP001207408">
    <property type="component" value="Unassembled WGS sequence"/>
</dbReference>
<evidence type="ECO:0000256" key="10">
    <source>
        <dbReference type="SAM" id="Phobius"/>
    </source>
</evidence>
<feature type="transmembrane region" description="Helical" evidence="10">
    <location>
        <begin position="93"/>
        <end position="113"/>
    </location>
</feature>
<dbReference type="EMBL" id="JAPDPI010000019">
    <property type="protein sequence ID" value="MCW3806035.1"/>
    <property type="molecule type" value="Genomic_DNA"/>
</dbReference>
<dbReference type="PANTHER" id="PTHR36122">
    <property type="entry name" value="NICOTINAMIDE RIBOSIDE TRANSPORTER PNUC"/>
    <property type="match status" value="1"/>
</dbReference>
<dbReference type="GO" id="GO:0005886">
    <property type="term" value="C:plasma membrane"/>
    <property type="evidence" value="ECO:0007669"/>
    <property type="project" value="UniProtKB-SubCell"/>
</dbReference>
<protein>
    <recommendedName>
        <fullName evidence="4">Nicotinamide riboside transporter PnuC</fullName>
    </recommendedName>
</protein>
<evidence type="ECO:0000256" key="9">
    <source>
        <dbReference type="ARBA" id="ARBA00023136"/>
    </source>
</evidence>
<dbReference type="PANTHER" id="PTHR36122:SF2">
    <property type="entry name" value="NICOTINAMIDE RIBOSIDE TRANSPORTER PNUC"/>
    <property type="match status" value="1"/>
</dbReference>
<keyword evidence="12" id="KW-1185">Reference proteome</keyword>
<comment type="function">
    <text evidence="1">Required for nicotinamide riboside transport across the inner membrane.</text>
</comment>
<dbReference type="Pfam" id="PF04973">
    <property type="entry name" value="NMN_transporter"/>
    <property type="match status" value="1"/>
</dbReference>
<dbReference type="NCBIfam" id="TIGR01528">
    <property type="entry name" value="NMN_trans_PnuC"/>
    <property type="match status" value="1"/>
</dbReference>
<evidence type="ECO:0000256" key="1">
    <source>
        <dbReference type="ARBA" id="ARBA00002672"/>
    </source>
</evidence>
<keyword evidence="7 10" id="KW-0812">Transmembrane</keyword>
<comment type="subcellular location">
    <subcellularLocation>
        <location evidence="2">Cell membrane</location>
        <topology evidence="2">Multi-pass membrane protein</topology>
    </subcellularLocation>
</comment>
<evidence type="ECO:0000256" key="3">
    <source>
        <dbReference type="ARBA" id="ARBA00006669"/>
    </source>
</evidence>
<comment type="caution">
    <text evidence="11">The sequence shown here is derived from an EMBL/GenBank/DDBJ whole genome shotgun (WGS) entry which is preliminary data.</text>
</comment>
<evidence type="ECO:0000256" key="4">
    <source>
        <dbReference type="ARBA" id="ARBA00017522"/>
    </source>
</evidence>
<keyword evidence="6" id="KW-1003">Cell membrane</keyword>
<comment type="similarity">
    <text evidence="3">Belongs to the nicotinamide ribonucleoside (NR) uptake permease (TC 4.B.1) family.</text>
</comment>
<feature type="transmembrane region" description="Helical" evidence="10">
    <location>
        <begin position="55"/>
        <end position="72"/>
    </location>
</feature>
<keyword evidence="8 10" id="KW-1133">Transmembrane helix</keyword>
<accession>A0AAE3SKZ5</accession>
<keyword evidence="5" id="KW-0813">Transport</keyword>
<dbReference type="InterPro" id="IPR006419">
    <property type="entry name" value="NMN_transpt_PnuC"/>
</dbReference>
<evidence type="ECO:0000256" key="6">
    <source>
        <dbReference type="ARBA" id="ARBA00022475"/>
    </source>
</evidence>
<name>A0AAE3SKZ5_9BACT</name>
<evidence type="ECO:0000313" key="11">
    <source>
        <dbReference type="EMBL" id="MCW3806035.1"/>
    </source>
</evidence>
<dbReference type="RefSeq" id="WP_301199407.1">
    <property type="nucleotide sequence ID" value="NZ_JAPDPI010000019.1"/>
</dbReference>
<dbReference type="AlphaFoldDB" id="A0AAE3SKZ5"/>
<evidence type="ECO:0000313" key="12">
    <source>
        <dbReference type="Proteomes" id="UP001207408"/>
    </source>
</evidence>
<evidence type="ECO:0000256" key="8">
    <source>
        <dbReference type="ARBA" id="ARBA00022989"/>
    </source>
</evidence>